<dbReference type="EMBL" id="WKPR01000027">
    <property type="protein sequence ID" value="MSB21810.1"/>
    <property type="molecule type" value="Genomic_DNA"/>
</dbReference>
<accession>A0A6I2R9Q6</accession>
<protein>
    <submittedName>
        <fullName evidence="1">Uncharacterized protein</fullName>
    </submittedName>
</protein>
<organism evidence="1 2">
    <name type="scientific">Flavonifractor plautii</name>
    <name type="common">Fusobacterium plautii</name>
    <dbReference type="NCBI Taxonomy" id="292800"/>
    <lineage>
        <taxon>Bacteria</taxon>
        <taxon>Bacillati</taxon>
        <taxon>Bacillota</taxon>
        <taxon>Clostridia</taxon>
        <taxon>Eubacteriales</taxon>
        <taxon>Oscillospiraceae</taxon>
        <taxon>Flavonifractor</taxon>
    </lineage>
</organism>
<proteinExistence type="predicted"/>
<dbReference type="Proteomes" id="UP000434475">
    <property type="component" value="Unassembled WGS sequence"/>
</dbReference>
<reference evidence="1 2" key="1">
    <citation type="journal article" date="2019" name="Nat. Med.">
        <title>A library of human gut bacterial isolates paired with longitudinal multiomics data enables mechanistic microbiome research.</title>
        <authorList>
            <person name="Poyet M."/>
            <person name="Groussin M."/>
            <person name="Gibbons S.M."/>
            <person name="Avila-Pacheco J."/>
            <person name="Jiang X."/>
            <person name="Kearney S.M."/>
            <person name="Perrotta A.R."/>
            <person name="Berdy B."/>
            <person name="Zhao S."/>
            <person name="Lieberman T.D."/>
            <person name="Swanson P.K."/>
            <person name="Smith M."/>
            <person name="Roesemann S."/>
            <person name="Alexander J.E."/>
            <person name="Rich S.A."/>
            <person name="Livny J."/>
            <person name="Vlamakis H."/>
            <person name="Clish C."/>
            <person name="Bullock K."/>
            <person name="Deik A."/>
            <person name="Scott J."/>
            <person name="Pierce K.A."/>
            <person name="Xavier R.J."/>
            <person name="Alm E.J."/>
        </authorList>
    </citation>
    <scope>NUCLEOTIDE SEQUENCE [LARGE SCALE GENOMIC DNA]</scope>
    <source>
        <strain evidence="1 2">BIOML-A2</strain>
    </source>
</reference>
<comment type="caution">
    <text evidence="1">The sequence shown here is derived from an EMBL/GenBank/DDBJ whole genome shotgun (WGS) entry which is preliminary data.</text>
</comment>
<name>A0A6I2R9Q6_FLAPL</name>
<dbReference type="RefSeq" id="WP_108981947.1">
    <property type="nucleotide sequence ID" value="NZ_JAQLWY010000025.1"/>
</dbReference>
<dbReference type="AlphaFoldDB" id="A0A6I2R9Q6"/>
<evidence type="ECO:0000313" key="2">
    <source>
        <dbReference type="Proteomes" id="UP000434475"/>
    </source>
</evidence>
<sequence length="453" mass="51957">MEKTNAEIVILAMLLKDINIKAGTRKADCRPVIEKLDEHIDAFVKAAVEEGYAESEESHLPEVFPRADIRTAEFEEDIRRRAEYPESLFPMATDILCRRVEDWFRRELLFYVSDIELAYGLKVEVSGLLTSSFSSDSMAPVSKQEAYIEKVQQLQQDGWTFQANHGSMELVDCPTNHVKIQQIVSNLNGRLYEVLLQGDRIRKFSFRIPSDQCRQLFYQLSGEAPERKKPESKLVTKDDEAVIQKAVKDIQFALSSINIMDDRSIILSLLRSYTETIETILGFNDLRCFNIVKTRHAEEARKNCSLRERQDKMSEAALEGLDMWDAYEKIETGLQKVFYTLGMRVSDLRASSYATTRFSAMPRTYYKECALREDLEFLPEPGDRSVYLINTPENILNLQNALWETMPGAKIEKIESAMRGHGQAVKKIDFTISPADIAKLLEKTKDLEEAPDF</sequence>
<evidence type="ECO:0000313" key="1">
    <source>
        <dbReference type="EMBL" id="MSB21810.1"/>
    </source>
</evidence>
<gene>
    <name evidence="1" type="ORF">GKE97_20230</name>
</gene>